<gene>
    <name evidence="3" type="ORF">ODALV1_LOCUS4992</name>
</gene>
<dbReference type="Proteomes" id="UP001642540">
    <property type="component" value="Unassembled WGS sequence"/>
</dbReference>
<keyword evidence="2" id="KW-0732">Signal</keyword>
<keyword evidence="4" id="KW-1185">Reference proteome</keyword>
<accession>A0ABP1PXQ1</accession>
<feature type="chain" id="PRO_5047042841" evidence="2">
    <location>
        <begin position="26"/>
        <end position="102"/>
    </location>
</feature>
<evidence type="ECO:0000256" key="1">
    <source>
        <dbReference type="SAM" id="MobiDB-lite"/>
    </source>
</evidence>
<organism evidence="3 4">
    <name type="scientific">Orchesella dallaii</name>
    <dbReference type="NCBI Taxonomy" id="48710"/>
    <lineage>
        <taxon>Eukaryota</taxon>
        <taxon>Metazoa</taxon>
        <taxon>Ecdysozoa</taxon>
        <taxon>Arthropoda</taxon>
        <taxon>Hexapoda</taxon>
        <taxon>Collembola</taxon>
        <taxon>Entomobryomorpha</taxon>
        <taxon>Entomobryoidea</taxon>
        <taxon>Orchesellidae</taxon>
        <taxon>Orchesellinae</taxon>
        <taxon>Orchesella</taxon>
    </lineage>
</organism>
<proteinExistence type="predicted"/>
<feature type="region of interest" description="Disordered" evidence="1">
    <location>
        <begin position="47"/>
        <end position="67"/>
    </location>
</feature>
<evidence type="ECO:0000313" key="3">
    <source>
        <dbReference type="EMBL" id="CAL8081691.1"/>
    </source>
</evidence>
<protein>
    <submittedName>
        <fullName evidence="3">Uncharacterized protein</fullName>
    </submittedName>
</protein>
<name>A0ABP1PXQ1_9HEXA</name>
<evidence type="ECO:0000313" key="4">
    <source>
        <dbReference type="Proteomes" id="UP001642540"/>
    </source>
</evidence>
<feature type="signal peptide" evidence="2">
    <location>
        <begin position="1"/>
        <end position="25"/>
    </location>
</feature>
<feature type="compositionally biased region" description="Basic and acidic residues" evidence="1">
    <location>
        <begin position="47"/>
        <end position="62"/>
    </location>
</feature>
<comment type="caution">
    <text evidence="3">The sequence shown here is derived from an EMBL/GenBank/DDBJ whole genome shotgun (WGS) entry which is preliminary data.</text>
</comment>
<dbReference type="EMBL" id="CAXLJM020000015">
    <property type="protein sequence ID" value="CAL8081691.1"/>
    <property type="molecule type" value="Genomic_DNA"/>
</dbReference>
<reference evidence="3 4" key="1">
    <citation type="submission" date="2024-08" db="EMBL/GenBank/DDBJ databases">
        <authorList>
            <person name="Cucini C."/>
            <person name="Frati F."/>
        </authorList>
    </citation>
    <scope>NUCLEOTIDE SEQUENCE [LARGE SCALE GENOMIC DNA]</scope>
</reference>
<sequence>MKIFSIVVLAVCAMILMEAAIEVDAFPNSVVIEIRFKGKRRQALEKERQKQLEQEGRVRRGTSEPGVEVEQGRIPVVSDIQDLGAMAVKPIVDLWEYMTGWG</sequence>
<evidence type="ECO:0000256" key="2">
    <source>
        <dbReference type="SAM" id="SignalP"/>
    </source>
</evidence>